<accession>A0A1Y6D2R1</accession>
<dbReference type="OrthoDB" id="5769109at2"/>
<dbReference type="RefSeq" id="WP_085216046.1">
    <property type="nucleotide sequence ID" value="NZ_FXAM01000001.1"/>
</dbReference>
<dbReference type="AlphaFoldDB" id="A0A1Y6D2R1"/>
<sequence>MYIFKSLRDLEGARLSLEISALIRRLVSDLILACHPYDPEADGYVALIEDGGDLADLSALGLPYALDSVPFEAVQVEAGCYVGVFLANNQFGLTVVVPDAPWLPPEYRSALEAQRDFS</sequence>
<protein>
    <submittedName>
        <fullName evidence="1">Uncharacterized protein</fullName>
    </submittedName>
</protein>
<evidence type="ECO:0000313" key="1">
    <source>
        <dbReference type="EMBL" id="SMF97239.1"/>
    </source>
</evidence>
<name>A0A1Y6D2R1_9GAMM</name>
<gene>
    <name evidence="1" type="ORF">SAMN02949497_4659</name>
</gene>
<reference evidence="1 2" key="1">
    <citation type="submission" date="2016-12" db="EMBL/GenBank/DDBJ databases">
        <authorList>
            <person name="Song W.-J."/>
            <person name="Kurnit D.M."/>
        </authorList>
    </citation>
    <scope>NUCLEOTIDE SEQUENCE [LARGE SCALE GENOMIC DNA]</scope>
    <source>
        <strain evidence="1 2">175</strain>
    </source>
</reference>
<keyword evidence="2" id="KW-1185">Reference proteome</keyword>
<dbReference type="Proteomes" id="UP000192923">
    <property type="component" value="Unassembled WGS sequence"/>
</dbReference>
<dbReference type="EMBL" id="FXAM01000001">
    <property type="protein sequence ID" value="SMF97239.1"/>
    <property type="molecule type" value="Genomic_DNA"/>
</dbReference>
<organism evidence="1 2">
    <name type="scientific">Methylomagnum ishizawai</name>
    <dbReference type="NCBI Taxonomy" id="1760988"/>
    <lineage>
        <taxon>Bacteria</taxon>
        <taxon>Pseudomonadati</taxon>
        <taxon>Pseudomonadota</taxon>
        <taxon>Gammaproteobacteria</taxon>
        <taxon>Methylococcales</taxon>
        <taxon>Methylococcaceae</taxon>
        <taxon>Methylomagnum</taxon>
    </lineage>
</organism>
<proteinExistence type="predicted"/>
<evidence type="ECO:0000313" key="2">
    <source>
        <dbReference type="Proteomes" id="UP000192923"/>
    </source>
</evidence>